<accession>A0A365P4E8</accession>
<dbReference type="SUPFAM" id="SSF50998">
    <property type="entry name" value="Quinoprotein alcohol dehydrogenase-like"/>
    <property type="match status" value="1"/>
</dbReference>
<dbReference type="RefSeq" id="WP_113987912.1">
    <property type="nucleotide sequence ID" value="NZ_QLST01000002.1"/>
</dbReference>
<dbReference type="OrthoDB" id="725093at2"/>
<dbReference type="InterPro" id="IPR011047">
    <property type="entry name" value="Quinoprotein_ADH-like_sf"/>
</dbReference>
<dbReference type="EMBL" id="QLST01000002">
    <property type="protein sequence ID" value="RBA29429.1"/>
    <property type="molecule type" value="Genomic_DNA"/>
</dbReference>
<evidence type="ECO:0000313" key="2">
    <source>
        <dbReference type="EMBL" id="RBA29429.1"/>
    </source>
</evidence>
<feature type="domain" description="Pyrrolo-quinoline quinone repeat" evidence="1">
    <location>
        <begin position="298"/>
        <end position="449"/>
    </location>
</feature>
<dbReference type="PANTHER" id="PTHR34512">
    <property type="entry name" value="CELL SURFACE PROTEIN"/>
    <property type="match status" value="1"/>
</dbReference>
<evidence type="ECO:0000313" key="3">
    <source>
        <dbReference type="Proteomes" id="UP000253319"/>
    </source>
</evidence>
<dbReference type="AlphaFoldDB" id="A0A365P4E8"/>
<organism evidence="2 3">
    <name type="scientific">Flavobacterium tibetense</name>
    <dbReference type="NCBI Taxonomy" id="2233533"/>
    <lineage>
        <taxon>Bacteria</taxon>
        <taxon>Pseudomonadati</taxon>
        <taxon>Bacteroidota</taxon>
        <taxon>Flavobacteriia</taxon>
        <taxon>Flavobacteriales</taxon>
        <taxon>Flavobacteriaceae</taxon>
        <taxon>Flavobacterium</taxon>
    </lineage>
</organism>
<dbReference type="InterPro" id="IPR015943">
    <property type="entry name" value="WD40/YVTN_repeat-like_dom_sf"/>
</dbReference>
<gene>
    <name evidence="2" type="ORF">DPN68_01935</name>
</gene>
<comment type="caution">
    <text evidence="2">The sequence shown here is derived from an EMBL/GenBank/DDBJ whole genome shotgun (WGS) entry which is preliminary data.</text>
</comment>
<name>A0A365P4E8_9FLAO</name>
<protein>
    <recommendedName>
        <fullName evidence="1">Pyrrolo-quinoline quinone repeat domain-containing protein</fullName>
    </recommendedName>
</protein>
<keyword evidence="3" id="KW-1185">Reference proteome</keyword>
<sequence>MRRKLDILKWVAGVLILLNCYNCLAQNPDFTYKLGGKITFMKLTDAGVLVVANGEGLVGIKPGASQPHFNFTSYGKVKPEEMDFIPMSPYLVVSQGGFMTAKKSVIDFVSGKKMFGTEDNGWKFTNRCDVMLPQNKLVVLGSRKSGAMAIGLYDLATGKEESLIELNDPKKVGSVASIPQFSGRPTIIGNGLLVPTTKNLIQINTQTGKIDWTTKTDDITWVVADESGTEIYCFEERPNGDTKIFKVSNKGEILWKEGQKLKGRVVNFQILPQGLAVVSNVDNSGKSGIAKIASSASESKIMMLSAKDGEDLWEKAPKTKGYVQHFYVMEDGILFGIQEGGINKISFGGTPLFKKPLKTGENIHTMAMTPKGMIYITDSDANIIDLKTGESIWNKPIQYKKAKAVSSTYDKKNKRYLISTGEEMIAIDENSGDVSTLASYKFNEKEVPGSLTSRDGGLLLTSSQNIMMLNFDGSQKFHEYYKSPGKSTAGKIFAGVMGVASVAVASSAALTAGANKNSLGDYNSYGERAKIVQDGFSDIASASFTEMSKRFKATSATENYQYILTMLDSGVGLVKINKDNGSKEKEVLLKDKKPEYEVDEIGGMLYYQKDGSTIYAFDLQK</sequence>
<proteinExistence type="predicted"/>
<dbReference type="PANTHER" id="PTHR34512:SF30">
    <property type="entry name" value="OUTER MEMBRANE PROTEIN ASSEMBLY FACTOR BAMB"/>
    <property type="match status" value="1"/>
</dbReference>
<dbReference type="Proteomes" id="UP000253319">
    <property type="component" value="Unassembled WGS sequence"/>
</dbReference>
<reference evidence="2 3" key="1">
    <citation type="submission" date="2018-06" db="EMBL/GenBank/DDBJ databases">
        <title>Flavobacterium tibetense sp. nov., isolated from a wetland YonghuCo on Tibetan Plateau.</title>
        <authorList>
            <person name="Xing P."/>
            <person name="Phurbu D."/>
            <person name="Lu H."/>
        </authorList>
    </citation>
    <scope>NUCLEOTIDE SEQUENCE [LARGE SCALE GENOMIC DNA]</scope>
    <source>
        <strain evidence="2 3">YH5</strain>
    </source>
</reference>
<evidence type="ECO:0000259" key="1">
    <source>
        <dbReference type="Pfam" id="PF13360"/>
    </source>
</evidence>
<dbReference type="Gene3D" id="2.130.10.10">
    <property type="entry name" value="YVTN repeat-like/Quinoprotein amine dehydrogenase"/>
    <property type="match status" value="2"/>
</dbReference>
<dbReference type="Pfam" id="PF13360">
    <property type="entry name" value="PQQ_2"/>
    <property type="match status" value="1"/>
</dbReference>
<dbReference type="InterPro" id="IPR002372">
    <property type="entry name" value="PQQ_rpt_dom"/>
</dbReference>